<dbReference type="HOGENOM" id="CLU_007564_0_0_1"/>
<gene>
    <name evidence="12" type="primary">LOC103102562</name>
</gene>
<feature type="domain" description="C2H2-type" evidence="11">
    <location>
        <begin position="235"/>
        <end position="262"/>
    </location>
</feature>
<protein>
    <submittedName>
        <fullName evidence="12">Zinc finger protein 665-like</fullName>
    </submittedName>
</protein>
<dbReference type="GeneTree" id="ENSGT00950000183169"/>
<evidence type="ECO:0000256" key="1">
    <source>
        <dbReference type="ARBA" id="ARBA00003767"/>
    </source>
</evidence>
<dbReference type="AlphaFoldDB" id="K7E1X0"/>
<feature type="domain" description="C2H2-type" evidence="11">
    <location>
        <begin position="263"/>
        <end position="290"/>
    </location>
</feature>
<reference evidence="12 13" key="1">
    <citation type="journal article" date="2007" name="Nature">
        <title>Genome of the marsupial Monodelphis domestica reveals innovation in non-coding sequences.</title>
        <authorList>
            <person name="Mikkelsen T.S."/>
            <person name="Wakefield M.J."/>
            <person name="Aken B."/>
            <person name="Amemiya C.T."/>
            <person name="Chang J.L."/>
            <person name="Duke S."/>
            <person name="Garber M."/>
            <person name="Gentles A.J."/>
            <person name="Goodstadt L."/>
            <person name="Heger A."/>
            <person name="Jurka J."/>
            <person name="Kamal M."/>
            <person name="Mauceli E."/>
            <person name="Searle S.M."/>
            <person name="Sharpe T."/>
            <person name="Baker M.L."/>
            <person name="Batzer M.A."/>
            <person name="Benos P.V."/>
            <person name="Belov K."/>
            <person name="Clamp M."/>
            <person name="Cook A."/>
            <person name="Cuff J."/>
            <person name="Das R."/>
            <person name="Davidow L."/>
            <person name="Deakin J.E."/>
            <person name="Fazzari M.J."/>
            <person name="Glass J.L."/>
            <person name="Grabherr M."/>
            <person name="Greally J.M."/>
            <person name="Gu W."/>
            <person name="Hore T.A."/>
            <person name="Huttley G.A."/>
            <person name="Kleber M."/>
            <person name="Jirtle R.L."/>
            <person name="Koina E."/>
            <person name="Lee J.T."/>
            <person name="Mahony S."/>
            <person name="Marra M.A."/>
            <person name="Miller R.D."/>
            <person name="Nicholls R.D."/>
            <person name="Oda M."/>
            <person name="Papenfuss A.T."/>
            <person name="Parra Z.E."/>
            <person name="Pollock D.D."/>
            <person name="Ray D.A."/>
            <person name="Schein J.E."/>
            <person name="Speed T.P."/>
            <person name="Thompson K."/>
            <person name="VandeBerg J.L."/>
            <person name="Wade C.M."/>
            <person name="Walker J.A."/>
            <person name="Waters P.D."/>
            <person name="Webber C."/>
            <person name="Weidman J.R."/>
            <person name="Xie X."/>
            <person name="Zody M.C."/>
            <person name="Baldwin J."/>
            <person name="Abdouelleil A."/>
            <person name="Abdulkadir J."/>
            <person name="Abebe A."/>
            <person name="Abera B."/>
            <person name="Abreu J."/>
            <person name="Acer S.C."/>
            <person name="Aftuck L."/>
            <person name="Alexander A."/>
            <person name="An P."/>
            <person name="Anderson E."/>
            <person name="Anderson S."/>
            <person name="Arachi H."/>
            <person name="Azer M."/>
            <person name="Bachantsang P."/>
            <person name="Barry A."/>
            <person name="Bayul T."/>
            <person name="Berlin A."/>
            <person name="Bessette D."/>
            <person name="Bloom T."/>
            <person name="Bloom T."/>
            <person name="Boguslavskiy L."/>
            <person name="Bonnet C."/>
            <person name="Boukhgalter B."/>
            <person name="Bourzgui I."/>
            <person name="Brown A."/>
            <person name="Cahill P."/>
            <person name="Channer S."/>
            <person name="Cheshatsang Y."/>
            <person name="Chuda L."/>
            <person name="Citroen M."/>
            <person name="Collymore A."/>
            <person name="Cooke P."/>
            <person name="Costello M."/>
            <person name="D'Aco K."/>
            <person name="Daza R."/>
            <person name="De Haan G."/>
            <person name="DeGray S."/>
            <person name="DeMaso C."/>
            <person name="Dhargay N."/>
            <person name="Dooley K."/>
            <person name="Dooley E."/>
            <person name="Doricent M."/>
            <person name="Dorje P."/>
            <person name="Dorjee K."/>
            <person name="Dupes A."/>
            <person name="Elong R."/>
            <person name="Falk J."/>
            <person name="Farina A."/>
            <person name="Faro S."/>
            <person name="Ferguson D."/>
            <person name="Fisher S."/>
            <person name="Foley C.D."/>
            <person name="Franke A."/>
            <person name="Friedrich D."/>
            <person name="Gadbois L."/>
            <person name="Gearin G."/>
            <person name="Gearin C.R."/>
            <person name="Giannoukos G."/>
            <person name="Goode T."/>
            <person name="Graham J."/>
            <person name="Grandbois E."/>
            <person name="Grewal S."/>
            <person name="Gyaltsen K."/>
            <person name="Hafez N."/>
            <person name="Hagos B."/>
            <person name="Hall J."/>
            <person name="Henson C."/>
            <person name="Hollinger A."/>
            <person name="Honan T."/>
            <person name="Huard M.D."/>
            <person name="Hughes L."/>
            <person name="Hurhula B."/>
            <person name="Husby M.E."/>
            <person name="Kamat A."/>
            <person name="Kanga B."/>
            <person name="Kashin S."/>
            <person name="Khazanovich D."/>
            <person name="Kisner P."/>
            <person name="Lance K."/>
            <person name="Lara M."/>
            <person name="Lee W."/>
            <person name="Lennon N."/>
            <person name="Letendre F."/>
            <person name="LeVine R."/>
            <person name="Lipovsky A."/>
            <person name="Liu X."/>
            <person name="Liu J."/>
            <person name="Liu S."/>
            <person name="Lokyitsang T."/>
            <person name="Lokyitsang Y."/>
            <person name="Lubonja R."/>
            <person name="Lui A."/>
            <person name="MacDonald P."/>
            <person name="Magnisalis V."/>
            <person name="Maru K."/>
            <person name="Matthews C."/>
            <person name="McCusker W."/>
            <person name="McDonough S."/>
            <person name="Mehta T."/>
            <person name="Meldrim J."/>
            <person name="Meneus L."/>
            <person name="Mihai O."/>
            <person name="Mihalev A."/>
            <person name="Mihova T."/>
            <person name="Mittelman R."/>
            <person name="Mlenga V."/>
            <person name="Montmayeur A."/>
            <person name="Mulrain L."/>
            <person name="Navidi A."/>
            <person name="Naylor J."/>
            <person name="Negash T."/>
            <person name="Nguyen T."/>
            <person name="Nguyen N."/>
            <person name="Nicol R."/>
            <person name="Norbu C."/>
            <person name="Norbu N."/>
            <person name="Novod N."/>
            <person name="O'Neill B."/>
            <person name="Osman S."/>
            <person name="Markiewicz E."/>
            <person name="Oyono O.L."/>
            <person name="Patti C."/>
            <person name="Phunkhang P."/>
            <person name="Pierre F."/>
            <person name="Priest M."/>
            <person name="Raghuraman S."/>
            <person name="Rege F."/>
            <person name="Reyes R."/>
            <person name="Rise C."/>
            <person name="Rogov P."/>
            <person name="Ross K."/>
            <person name="Ryan E."/>
            <person name="Settipalli S."/>
            <person name="Shea T."/>
            <person name="Sherpa N."/>
            <person name="Shi L."/>
            <person name="Shih D."/>
            <person name="Sparrow T."/>
            <person name="Spaulding J."/>
            <person name="Stalker J."/>
            <person name="Stange-Thomann N."/>
            <person name="Stavropoulos S."/>
            <person name="Stone C."/>
            <person name="Strader C."/>
            <person name="Tesfaye S."/>
            <person name="Thomson T."/>
            <person name="Thoulutsang Y."/>
            <person name="Thoulutsang D."/>
            <person name="Topham K."/>
            <person name="Topping I."/>
            <person name="Tsamla T."/>
            <person name="Vassiliev H."/>
            <person name="Vo A."/>
            <person name="Wangchuk T."/>
            <person name="Wangdi T."/>
            <person name="Weiand M."/>
            <person name="Wilkinson J."/>
            <person name="Wilson A."/>
            <person name="Yadav S."/>
            <person name="Young G."/>
            <person name="Yu Q."/>
            <person name="Zembek L."/>
            <person name="Zhong D."/>
            <person name="Zimmer A."/>
            <person name="Zwirko Z."/>
            <person name="Jaffe D.B."/>
            <person name="Alvarez P."/>
            <person name="Brockman W."/>
            <person name="Butler J."/>
            <person name="Chin C."/>
            <person name="Gnerre S."/>
            <person name="MacCallum I."/>
            <person name="Graves J.A."/>
            <person name="Ponting C.P."/>
            <person name="Breen M."/>
            <person name="Samollow P.B."/>
            <person name="Lander E.S."/>
            <person name="Lindblad-Toh K."/>
        </authorList>
    </citation>
    <scope>NUCLEOTIDE SEQUENCE [LARGE SCALE GENOMIC DNA]</scope>
</reference>
<dbReference type="OMA" id="THEKPPE"/>
<accession>K7E1X0</accession>
<comment type="similarity">
    <text evidence="3">Belongs to the krueppel C2H2-type zinc-finger protein family.</text>
</comment>
<organism evidence="12 13">
    <name type="scientific">Monodelphis domestica</name>
    <name type="common">Gray short-tailed opossum</name>
    <dbReference type="NCBI Taxonomy" id="13616"/>
    <lineage>
        <taxon>Eukaryota</taxon>
        <taxon>Metazoa</taxon>
        <taxon>Chordata</taxon>
        <taxon>Craniata</taxon>
        <taxon>Vertebrata</taxon>
        <taxon>Euteleostomi</taxon>
        <taxon>Mammalia</taxon>
        <taxon>Metatheria</taxon>
        <taxon>Didelphimorphia</taxon>
        <taxon>Didelphidae</taxon>
        <taxon>Monodelphis</taxon>
    </lineage>
</organism>
<dbReference type="FunFam" id="3.30.160.60:FF:002573">
    <property type="entry name" value="Uncharacterized protein"/>
    <property type="match status" value="1"/>
</dbReference>
<dbReference type="Ensembl" id="ENSMODT00000042876.2">
    <property type="protein sequence ID" value="ENSMODP00000039771.2"/>
    <property type="gene ID" value="ENSMODG00000029643.2"/>
</dbReference>
<evidence type="ECO:0000256" key="2">
    <source>
        <dbReference type="ARBA" id="ARBA00004123"/>
    </source>
</evidence>
<evidence type="ECO:0000259" key="11">
    <source>
        <dbReference type="PROSITE" id="PS50157"/>
    </source>
</evidence>
<keyword evidence="13" id="KW-1185">Reference proteome</keyword>
<evidence type="ECO:0000256" key="5">
    <source>
        <dbReference type="ARBA" id="ARBA00022737"/>
    </source>
</evidence>
<evidence type="ECO:0000256" key="8">
    <source>
        <dbReference type="ARBA" id="ARBA00023125"/>
    </source>
</evidence>
<dbReference type="SMART" id="SM00355">
    <property type="entry name" value="ZnF_C2H2"/>
    <property type="match status" value="4"/>
</dbReference>
<evidence type="ECO:0000256" key="6">
    <source>
        <dbReference type="ARBA" id="ARBA00022771"/>
    </source>
</evidence>
<comment type="function">
    <text evidence="1">May be involved in transcriptional regulation.</text>
</comment>
<proteinExistence type="inferred from homology"/>
<dbReference type="PROSITE" id="PS00028">
    <property type="entry name" value="ZINC_FINGER_C2H2_1"/>
    <property type="match status" value="4"/>
</dbReference>
<dbReference type="GO" id="GO:0003677">
    <property type="term" value="F:DNA binding"/>
    <property type="evidence" value="ECO:0007669"/>
    <property type="project" value="UniProtKB-KW"/>
</dbReference>
<dbReference type="Gene3D" id="3.30.160.60">
    <property type="entry name" value="Classic Zinc Finger"/>
    <property type="match status" value="5"/>
</dbReference>
<evidence type="ECO:0000256" key="7">
    <source>
        <dbReference type="ARBA" id="ARBA00022833"/>
    </source>
</evidence>
<dbReference type="FunFam" id="3.30.160.60:FF:001255">
    <property type="entry name" value="Zinc finger protein 26"/>
    <property type="match status" value="1"/>
</dbReference>
<dbReference type="PANTHER" id="PTHR23235">
    <property type="entry name" value="KRUEPPEL-LIKE TRANSCRIPTION FACTOR"/>
    <property type="match status" value="1"/>
</dbReference>
<dbReference type="SUPFAM" id="SSF57667">
    <property type="entry name" value="beta-beta-alpha zinc fingers"/>
    <property type="match status" value="3"/>
</dbReference>
<dbReference type="Proteomes" id="UP000002280">
    <property type="component" value="Chromosome 4"/>
</dbReference>
<evidence type="ECO:0000313" key="12">
    <source>
        <dbReference type="Ensembl" id="ENSMODP00000039771.2"/>
    </source>
</evidence>
<evidence type="ECO:0000256" key="9">
    <source>
        <dbReference type="ARBA" id="ARBA00023242"/>
    </source>
</evidence>
<reference evidence="12" key="3">
    <citation type="submission" date="2025-09" db="UniProtKB">
        <authorList>
            <consortium name="Ensembl"/>
        </authorList>
    </citation>
    <scope>IDENTIFICATION</scope>
</reference>
<name>K7E1X0_MONDO</name>
<keyword evidence="5" id="KW-0677">Repeat</keyword>
<evidence type="ECO:0000256" key="3">
    <source>
        <dbReference type="ARBA" id="ARBA00006991"/>
    </source>
</evidence>
<dbReference type="Pfam" id="PF00096">
    <property type="entry name" value="zf-C2H2"/>
    <property type="match status" value="4"/>
</dbReference>
<dbReference type="PANTHER" id="PTHR23235:SF178">
    <property type="entry name" value="C2H2-TYPE DOMAIN-CONTAINING PROTEIN-RELATED"/>
    <property type="match status" value="1"/>
</dbReference>
<dbReference type="FunFam" id="3.30.160.60:FF:000592">
    <property type="entry name" value="zinc finger protein 90 homolog"/>
    <property type="match status" value="1"/>
</dbReference>
<dbReference type="FunFam" id="3.30.160.60:FF:002141">
    <property type="entry name" value="Zinc finger and SCAN domain-containing protein 22"/>
    <property type="match status" value="1"/>
</dbReference>
<keyword evidence="6 10" id="KW-0863">Zinc-finger</keyword>
<keyword evidence="8" id="KW-0238">DNA-binding</keyword>
<dbReference type="InterPro" id="IPR013087">
    <property type="entry name" value="Znf_C2H2_type"/>
</dbReference>
<dbReference type="eggNOG" id="KOG1721">
    <property type="taxonomic scope" value="Eukaryota"/>
</dbReference>
<sequence length="318" mass="36932">MADPKGTRSFCPDAETSFEMNEMSTKLNLFVEGPHPQRCMNEGPCNLVFRGICDFDIKVRKNPNTDCVFDETTMESRQYSVLNQYKKITSRNDPFQDNEYSKYFPEEVEVLQTHEKPPELHMHQGNLEEMAFSWSSHLLRHPQNNNGEMLSMSKKGGKVFSQNSELASNQRIHTVERPYECKQCGKAFTVKGHLAAHQRIHTGEKPFQCNQCGKTFTQKGSLTKHQRLHTGEKRYECTHCGKAFTRRDSLVSHQRIHTGEKPYECKHCGMTFTQSSSLAEHHRIHTGERPYEYEHWQDFHTEVPSCSTSELSHWRETL</sequence>
<dbReference type="Bgee" id="ENSMODG00000029643">
    <property type="expression patterns" value="Expressed in skeletal muscle tissue and 18 other cell types or tissues"/>
</dbReference>
<dbReference type="InterPro" id="IPR036236">
    <property type="entry name" value="Znf_C2H2_sf"/>
</dbReference>
<evidence type="ECO:0000256" key="10">
    <source>
        <dbReference type="PROSITE-ProRule" id="PRU00042"/>
    </source>
</evidence>
<feature type="domain" description="C2H2-type" evidence="11">
    <location>
        <begin position="179"/>
        <end position="206"/>
    </location>
</feature>
<dbReference type="GO" id="GO:0008270">
    <property type="term" value="F:zinc ion binding"/>
    <property type="evidence" value="ECO:0007669"/>
    <property type="project" value="UniProtKB-KW"/>
</dbReference>
<evidence type="ECO:0000313" key="13">
    <source>
        <dbReference type="Proteomes" id="UP000002280"/>
    </source>
</evidence>
<dbReference type="InParanoid" id="K7E1X0"/>
<comment type="subcellular location">
    <subcellularLocation>
        <location evidence="2">Nucleus</location>
    </subcellularLocation>
</comment>
<keyword evidence="7" id="KW-0862">Zinc</keyword>
<keyword evidence="4" id="KW-0479">Metal-binding</keyword>
<dbReference type="PROSITE" id="PS50157">
    <property type="entry name" value="ZINC_FINGER_C2H2_2"/>
    <property type="match status" value="4"/>
</dbReference>
<keyword evidence="9" id="KW-0539">Nucleus</keyword>
<dbReference type="GO" id="GO:0005634">
    <property type="term" value="C:nucleus"/>
    <property type="evidence" value="ECO:0007669"/>
    <property type="project" value="UniProtKB-SubCell"/>
</dbReference>
<feature type="domain" description="C2H2-type" evidence="11">
    <location>
        <begin position="207"/>
        <end position="234"/>
    </location>
</feature>
<evidence type="ECO:0000256" key="4">
    <source>
        <dbReference type="ARBA" id="ARBA00022723"/>
    </source>
</evidence>
<reference evidence="12" key="2">
    <citation type="submission" date="2025-08" db="UniProtKB">
        <authorList>
            <consortium name="Ensembl"/>
        </authorList>
    </citation>
    <scope>IDENTIFICATION</scope>
</reference>